<dbReference type="Gene3D" id="2.40.50.140">
    <property type="entry name" value="Nucleic acid-binding proteins"/>
    <property type="match status" value="2"/>
</dbReference>
<dbReference type="Pfam" id="PF01132">
    <property type="entry name" value="EFP"/>
    <property type="match status" value="1"/>
</dbReference>
<evidence type="ECO:0000256" key="5">
    <source>
        <dbReference type="ARBA" id="ARBA00022768"/>
    </source>
</evidence>
<dbReference type="PANTHER" id="PTHR30053">
    <property type="entry name" value="ELONGATION FACTOR P"/>
    <property type="match status" value="1"/>
</dbReference>
<dbReference type="PANTHER" id="PTHR30053:SF12">
    <property type="entry name" value="ELONGATION FACTOR P (EF-P) FAMILY PROTEIN"/>
    <property type="match status" value="1"/>
</dbReference>
<dbReference type="FunFam" id="2.40.50.140:FF:000009">
    <property type="entry name" value="Elongation factor P"/>
    <property type="match status" value="1"/>
</dbReference>
<evidence type="ECO:0000313" key="9">
    <source>
        <dbReference type="EMBL" id="CAE0007859.1"/>
    </source>
</evidence>
<dbReference type="PIRSF" id="PIRSF005901">
    <property type="entry name" value="EF-P"/>
    <property type="match status" value="1"/>
</dbReference>
<evidence type="ECO:0000259" key="8">
    <source>
        <dbReference type="SMART" id="SM01185"/>
    </source>
</evidence>
<dbReference type="PROSITE" id="PS01275">
    <property type="entry name" value="EFP"/>
    <property type="match status" value="1"/>
</dbReference>
<dbReference type="UniPathway" id="UPA00345"/>
<dbReference type="InterPro" id="IPR015365">
    <property type="entry name" value="Elong-fact-P_C"/>
</dbReference>
<evidence type="ECO:0000256" key="2">
    <source>
        <dbReference type="ARBA" id="ARBA00004815"/>
    </source>
</evidence>
<sequence>MLSRSVSWCSKPRGSSAAYRTQSSRRSTRVYAGTTSSNDFKNGLTIEIDGAPYKVVEFQHVKPGKGSAFVRSKIKNLLTGNTNEKTFRAGEKVDTADIVRSKRQYTYKDGEDFCFMDMETYDESRLQEDEWAKFLKEGMQVEICEWNGKVIDVALPNTVELLVVECDPGLKGDTSGGGSKPAKVETGATVTVPLFVQIDDVIQVDTRTGDYLGRA</sequence>
<dbReference type="InterPro" id="IPR014722">
    <property type="entry name" value="Rib_uL2_dom2"/>
</dbReference>
<dbReference type="Gene3D" id="2.30.30.30">
    <property type="match status" value="1"/>
</dbReference>
<dbReference type="HAMAP" id="MF_00141">
    <property type="entry name" value="EF_P"/>
    <property type="match status" value="1"/>
</dbReference>
<keyword evidence="6" id="KW-0648">Protein biosynthesis</keyword>
<evidence type="ECO:0008006" key="10">
    <source>
        <dbReference type="Google" id="ProtNLM"/>
    </source>
</evidence>
<protein>
    <recommendedName>
        <fullName evidence="10">Elongation factor P</fullName>
    </recommendedName>
</protein>
<dbReference type="Pfam" id="PF08207">
    <property type="entry name" value="EFP_N"/>
    <property type="match status" value="1"/>
</dbReference>
<keyword evidence="5" id="KW-0251">Elongation factor</keyword>
<dbReference type="SUPFAM" id="SSF50104">
    <property type="entry name" value="Translation proteins SH3-like domain"/>
    <property type="match status" value="1"/>
</dbReference>
<dbReference type="InterPro" id="IPR012340">
    <property type="entry name" value="NA-bd_OB-fold"/>
</dbReference>
<evidence type="ECO:0000256" key="1">
    <source>
        <dbReference type="ARBA" id="ARBA00004496"/>
    </source>
</evidence>
<dbReference type="FunFam" id="2.30.30.30:FF:000003">
    <property type="entry name" value="Elongation factor P"/>
    <property type="match status" value="1"/>
</dbReference>
<dbReference type="GO" id="GO:0003746">
    <property type="term" value="F:translation elongation factor activity"/>
    <property type="evidence" value="ECO:0007669"/>
    <property type="project" value="UniProtKB-KW"/>
</dbReference>
<comment type="pathway">
    <text evidence="2">Protein biosynthesis; polypeptide chain elongation.</text>
</comment>
<dbReference type="CDD" id="cd05794">
    <property type="entry name" value="S1_EF-P_repeat_2"/>
    <property type="match status" value="1"/>
</dbReference>
<dbReference type="InterPro" id="IPR020599">
    <property type="entry name" value="Transl_elong_fac_P/YeiP"/>
</dbReference>
<feature type="domain" description="Elongation factor P C-terminal" evidence="7">
    <location>
        <begin position="159"/>
        <end position="214"/>
    </location>
</feature>
<evidence type="ECO:0000256" key="4">
    <source>
        <dbReference type="ARBA" id="ARBA00022490"/>
    </source>
</evidence>
<dbReference type="GO" id="GO:0043043">
    <property type="term" value="P:peptide biosynthetic process"/>
    <property type="evidence" value="ECO:0007669"/>
    <property type="project" value="InterPro"/>
</dbReference>
<comment type="subcellular location">
    <subcellularLocation>
        <location evidence="1">Cytoplasm</location>
    </subcellularLocation>
</comment>
<evidence type="ECO:0000256" key="6">
    <source>
        <dbReference type="ARBA" id="ARBA00022917"/>
    </source>
</evidence>
<reference evidence="9" key="1">
    <citation type="submission" date="2021-01" db="EMBL/GenBank/DDBJ databases">
        <authorList>
            <person name="Corre E."/>
            <person name="Pelletier E."/>
            <person name="Niang G."/>
            <person name="Scheremetjew M."/>
            <person name="Finn R."/>
            <person name="Kale V."/>
            <person name="Holt S."/>
            <person name="Cochrane G."/>
            <person name="Meng A."/>
            <person name="Brown T."/>
            <person name="Cohen L."/>
        </authorList>
    </citation>
    <scope>NUCLEOTIDE SEQUENCE</scope>
    <source>
        <strain evidence="9">RCC2336</strain>
    </source>
</reference>
<dbReference type="InterPro" id="IPR013185">
    <property type="entry name" value="Transl_elong_KOW-like"/>
</dbReference>
<dbReference type="NCBIfam" id="TIGR00038">
    <property type="entry name" value="efp"/>
    <property type="match status" value="1"/>
</dbReference>
<proteinExistence type="inferred from homology"/>
<dbReference type="CDD" id="cd04470">
    <property type="entry name" value="S1_EF-P_repeat_1"/>
    <property type="match status" value="1"/>
</dbReference>
<dbReference type="InterPro" id="IPR011768">
    <property type="entry name" value="Transl_elongation_fac_P"/>
</dbReference>
<dbReference type="InterPro" id="IPR013852">
    <property type="entry name" value="Transl_elong_P/YeiP_CS"/>
</dbReference>
<gene>
    <name evidence="9" type="ORF">PPRO1316_LOCUS283</name>
</gene>
<dbReference type="InterPro" id="IPR001059">
    <property type="entry name" value="Transl_elong_P/YeiP_cen"/>
</dbReference>
<dbReference type="NCBIfam" id="NF001810">
    <property type="entry name" value="PRK00529.1"/>
    <property type="match status" value="1"/>
</dbReference>
<organism evidence="9">
    <name type="scientific">Pycnococcus provasolii</name>
    <dbReference type="NCBI Taxonomy" id="41880"/>
    <lineage>
        <taxon>Eukaryota</taxon>
        <taxon>Viridiplantae</taxon>
        <taxon>Chlorophyta</taxon>
        <taxon>Pseudoscourfieldiophyceae</taxon>
        <taxon>Pseudoscourfieldiales</taxon>
        <taxon>Pycnococcaceae</taxon>
        <taxon>Pycnococcus</taxon>
    </lineage>
</organism>
<dbReference type="InterPro" id="IPR008991">
    <property type="entry name" value="Translation_prot_SH3-like_sf"/>
</dbReference>
<accession>A0A7S3DZJ4</accession>
<name>A0A7S3DZJ4_9CHLO</name>
<keyword evidence="4" id="KW-0963">Cytoplasm</keyword>
<evidence type="ECO:0000259" key="7">
    <source>
        <dbReference type="SMART" id="SM00841"/>
    </source>
</evidence>
<comment type="similarity">
    <text evidence="3">Belongs to the elongation factor P family.</text>
</comment>
<dbReference type="AlphaFoldDB" id="A0A7S3DZJ4"/>
<dbReference type="SMART" id="SM01185">
    <property type="entry name" value="EFP"/>
    <property type="match status" value="1"/>
</dbReference>
<dbReference type="GO" id="GO:0005829">
    <property type="term" value="C:cytosol"/>
    <property type="evidence" value="ECO:0007669"/>
    <property type="project" value="UniProtKB-ARBA"/>
</dbReference>
<dbReference type="SMART" id="SM00841">
    <property type="entry name" value="Elong-fact-P_C"/>
    <property type="match status" value="1"/>
</dbReference>
<dbReference type="EMBL" id="HBHV01000439">
    <property type="protein sequence ID" value="CAE0007859.1"/>
    <property type="molecule type" value="Transcribed_RNA"/>
</dbReference>
<evidence type="ECO:0000256" key="3">
    <source>
        <dbReference type="ARBA" id="ARBA00009479"/>
    </source>
</evidence>
<feature type="domain" description="Translation elongation factor P/YeiP central" evidence="8">
    <location>
        <begin position="100"/>
        <end position="151"/>
    </location>
</feature>
<dbReference type="FunFam" id="2.40.50.140:FF:000004">
    <property type="entry name" value="Elongation factor P"/>
    <property type="match status" value="1"/>
</dbReference>
<dbReference type="SUPFAM" id="SSF50249">
    <property type="entry name" value="Nucleic acid-binding proteins"/>
    <property type="match status" value="2"/>
</dbReference>
<dbReference type="Pfam" id="PF09285">
    <property type="entry name" value="Elong-fact-P_C"/>
    <property type="match status" value="1"/>
</dbReference>